<comment type="caution">
    <text evidence="1">The sequence shown here is derived from an EMBL/GenBank/DDBJ whole genome shotgun (WGS) entry which is preliminary data.</text>
</comment>
<keyword evidence="2" id="KW-1185">Reference proteome</keyword>
<organism evidence="1 2">
    <name type="scientific">Mycolicibacterium porcinum</name>
    <dbReference type="NCBI Taxonomy" id="39693"/>
    <lineage>
        <taxon>Bacteria</taxon>
        <taxon>Bacillati</taxon>
        <taxon>Actinomycetota</taxon>
        <taxon>Actinomycetes</taxon>
        <taxon>Mycobacteriales</taxon>
        <taxon>Mycobacteriaceae</taxon>
        <taxon>Mycolicibacterium</taxon>
    </lineage>
</organism>
<name>A0ABV3VM56_9MYCO</name>
<proteinExistence type="predicted"/>
<reference evidence="1 2" key="1">
    <citation type="submission" date="2024-04" db="EMBL/GenBank/DDBJ databases">
        <title>Genomic Markers of Mycobacteria.</title>
        <authorList>
            <person name="Soliman M.S."/>
            <person name="Elkholy A."/>
            <person name="Soliman N.S."/>
            <person name="Abbas A."/>
            <person name="Khayrat S."/>
            <person name="Shawky S."/>
        </authorList>
    </citation>
    <scope>NUCLEOTIDE SEQUENCE [LARGE SCALE GENOMIC DNA]</scope>
    <source>
        <strain evidence="1 2">Egy-CU-AM5</strain>
    </source>
</reference>
<evidence type="ECO:0000313" key="2">
    <source>
        <dbReference type="Proteomes" id="UP001558474"/>
    </source>
</evidence>
<sequence>MAAPTLNALALVCSLKRRPGPVADATAAAARNAAHLAGLLKVGEYPRYE</sequence>
<evidence type="ECO:0000313" key="1">
    <source>
        <dbReference type="EMBL" id="MEX3742472.1"/>
    </source>
</evidence>
<gene>
    <name evidence="1" type="ORF">ABFW12_29960</name>
</gene>
<dbReference type="EMBL" id="JBDLOU010000101">
    <property type="protein sequence ID" value="MEX3742472.1"/>
    <property type="molecule type" value="Genomic_DNA"/>
</dbReference>
<accession>A0ABV3VM56</accession>
<dbReference type="Proteomes" id="UP001558474">
    <property type="component" value="Unassembled WGS sequence"/>
</dbReference>
<protein>
    <submittedName>
        <fullName evidence="1">Uncharacterized protein</fullName>
    </submittedName>
</protein>